<dbReference type="Proteomes" id="UP000054078">
    <property type="component" value="Unassembled WGS sequence"/>
</dbReference>
<dbReference type="Pfam" id="PF10066">
    <property type="entry name" value="DUF2304"/>
    <property type="match status" value="1"/>
</dbReference>
<proteinExistence type="predicted"/>
<protein>
    <submittedName>
        <fullName evidence="3">Glycosyl transferase</fullName>
    </submittedName>
</protein>
<accession>A0A100YVQ2</accession>
<gene>
    <name evidence="3" type="ORF">AUL39_06180</name>
</gene>
<keyword evidence="3" id="KW-0808">Transferase</keyword>
<evidence type="ECO:0000256" key="2">
    <source>
        <dbReference type="SAM" id="Phobius"/>
    </source>
</evidence>
<feature type="transmembrane region" description="Helical" evidence="2">
    <location>
        <begin position="36"/>
        <end position="57"/>
    </location>
</feature>
<evidence type="ECO:0000313" key="3">
    <source>
        <dbReference type="EMBL" id="KUH58564.1"/>
    </source>
</evidence>
<comment type="caution">
    <text evidence="3">The sequence shown here is derived from an EMBL/GenBank/DDBJ whole genome shotgun (WGS) entry which is preliminary data.</text>
</comment>
<keyword evidence="1" id="KW-0175">Coiled coil</keyword>
<dbReference type="EMBL" id="LOJF01000009">
    <property type="protein sequence ID" value="KUH58564.1"/>
    <property type="molecule type" value="Genomic_DNA"/>
</dbReference>
<feature type="transmembrane region" description="Helical" evidence="2">
    <location>
        <begin position="6"/>
        <end position="24"/>
    </location>
</feature>
<keyword evidence="2" id="KW-1133">Transmembrane helix</keyword>
<dbReference type="AlphaFoldDB" id="A0A100YVQ2"/>
<feature type="transmembrane region" description="Helical" evidence="2">
    <location>
        <begin position="69"/>
        <end position="87"/>
    </location>
</feature>
<feature type="coiled-coil region" evidence="1">
    <location>
        <begin position="82"/>
        <end position="109"/>
    </location>
</feature>
<dbReference type="InterPro" id="IPR019277">
    <property type="entry name" value="DUF2304"/>
</dbReference>
<dbReference type="OrthoDB" id="3186517at2"/>
<dbReference type="GO" id="GO:0016740">
    <property type="term" value="F:transferase activity"/>
    <property type="evidence" value="ECO:0007669"/>
    <property type="project" value="UniProtKB-KW"/>
</dbReference>
<dbReference type="RefSeq" id="WP_059054713.1">
    <property type="nucleotide sequence ID" value="NZ_LOJF01000009.1"/>
</dbReference>
<keyword evidence="2" id="KW-0472">Membrane</keyword>
<keyword evidence="4" id="KW-1185">Reference proteome</keyword>
<reference evidence="3 4" key="1">
    <citation type="submission" date="2015-12" db="EMBL/GenBank/DDBJ databases">
        <title>Draft Genome Sequence of Olsenella scatoligenes SK9K4T; a Producer of 3-Methylindole- (skatole) and 4-Methylphenol- (p-cresol) Isolated from Pig Feces.</title>
        <authorList>
            <person name="Li X."/>
            <person name="Borg B."/>
            <person name="Canibe N."/>
        </authorList>
    </citation>
    <scope>NUCLEOTIDE SEQUENCE [LARGE SCALE GENOMIC DNA]</scope>
    <source>
        <strain evidence="3 4">SK9K4</strain>
    </source>
</reference>
<name>A0A100YVQ2_TRASO</name>
<evidence type="ECO:0000313" key="4">
    <source>
        <dbReference type="Proteomes" id="UP000054078"/>
    </source>
</evidence>
<dbReference type="STRING" id="1299998.AUL39_06180"/>
<evidence type="ECO:0000256" key="1">
    <source>
        <dbReference type="SAM" id="Coils"/>
    </source>
</evidence>
<organism evidence="3 4">
    <name type="scientific">Tractidigestivibacter scatoligenes</name>
    <name type="common">Olsenella scatoligenes</name>
    <dbReference type="NCBI Taxonomy" id="1299998"/>
    <lineage>
        <taxon>Bacteria</taxon>
        <taxon>Bacillati</taxon>
        <taxon>Actinomycetota</taxon>
        <taxon>Coriobacteriia</taxon>
        <taxon>Coriobacteriales</taxon>
        <taxon>Atopobiaceae</taxon>
        <taxon>Tractidigestivibacter</taxon>
    </lineage>
</organism>
<keyword evidence="2" id="KW-0812">Transmembrane</keyword>
<sequence length="118" mass="13239">MSIVLRIVLIFGALFALSIVVRKVKKSKIRIADSVYWVCAAVLLLILAIFPRIAFFFSDLLGFLSPSNFVFLVVIALMLLKLFNLACDVSRLSDKVEQLSQELALEKKEFGDNDEGKN</sequence>